<protein>
    <recommendedName>
        <fullName evidence="6">Pentacotripeptide-repeat region of PRORP domain-containing protein</fullName>
    </recommendedName>
</protein>
<comment type="caution">
    <text evidence="4">The sequence shown here is derived from an EMBL/GenBank/DDBJ whole genome shotgun (WGS) entry which is preliminary data.</text>
</comment>
<dbReference type="NCBIfam" id="TIGR00756">
    <property type="entry name" value="PPR"/>
    <property type="match status" value="6"/>
</dbReference>
<dbReference type="AlphaFoldDB" id="A0A4S4EFR9"/>
<evidence type="ECO:0000313" key="5">
    <source>
        <dbReference type="Proteomes" id="UP000306102"/>
    </source>
</evidence>
<dbReference type="InterPro" id="IPR011990">
    <property type="entry name" value="TPR-like_helical_dom_sf"/>
</dbReference>
<accession>A0A4S4EFR9</accession>
<evidence type="ECO:0000313" key="4">
    <source>
        <dbReference type="EMBL" id="THG14645.1"/>
    </source>
</evidence>
<dbReference type="InterPro" id="IPR002885">
    <property type="entry name" value="PPR_rpt"/>
</dbReference>
<dbReference type="Proteomes" id="UP000306102">
    <property type="component" value="Unassembled WGS sequence"/>
</dbReference>
<keyword evidence="1" id="KW-0677">Repeat</keyword>
<evidence type="ECO:0008006" key="6">
    <source>
        <dbReference type="Google" id="ProtNLM"/>
    </source>
</evidence>
<dbReference type="PANTHER" id="PTHR45613">
    <property type="entry name" value="PENTATRICOPEPTIDE REPEAT-CONTAINING PROTEIN"/>
    <property type="match status" value="1"/>
</dbReference>
<dbReference type="Gene3D" id="1.25.40.10">
    <property type="entry name" value="Tetratricopeptide repeat domain"/>
    <property type="match status" value="3"/>
</dbReference>
<gene>
    <name evidence="4" type="ORF">TEA_023838</name>
</gene>
<feature type="repeat" description="PPR" evidence="2">
    <location>
        <begin position="307"/>
        <end position="341"/>
    </location>
</feature>
<dbReference type="PANTHER" id="PTHR45613:SF207">
    <property type="entry name" value="OS08G0300700 PROTEIN"/>
    <property type="match status" value="1"/>
</dbReference>
<dbReference type="PROSITE" id="PS51375">
    <property type="entry name" value="PPR"/>
    <property type="match status" value="6"/>
</dbReference>
<sequence>MMVMMSTIDVSVIIRRAIAYNWLLKGTPLFVSSPLTNNPPSSFPLLRSLSTSPTSPPPAAVAVIPKQRRNLGPKDLQSALISFNRMLQMRPLPPISQFNKALGPITKMGHYDISLSLILNKLQQFQGIQLDIYTFNIAINCCCRLDQVHFGFSLLGSLFKRGYTPDATTFNTLINGLILQDKTPEAVELFKKLITTKEIEPDVIMYGTIVNGLCRTGNTIRAVSLLRMMEEGSGKPDTVVYSTIIDSLCKDRMVDDAVKLFTEMNEKGIFPDVVTYTSLIHGLCNFGRWEEATEMLREMLDSGIAPNVHTFNVLVDACTKEGMMNEAEGVLEVMIQRGVDPDVQLTVPSAAASPPRERNPTLLSRSTTASGAIARHERDFLQPK</sequence>
<feature type="repeat" description="PPR" evidence="2">
    <location>
        <begin position="166"/>
        <end position="201"/>
    </location>
</feature>
<evidence type="ECO:0000256" key="2">
    <source>
        <dbReference type="PROSITE-ProRule" id="PRU00708"/>
    </source>
</evidence>
<dbReference type="Pfam" id="PF12854">
    <property type="entry name" value="PPR_1"/>
    <property type="match status" value="2"/>
</dbReference>
<keyword evidence="5" id="KW-1185">Reference proteome</keyword>
<proteinExistence type="predicted"/>
<dbReference type="EMBL" id="SDRB02005162">
    <property type="protein sequence ID" value="THG14645.1"/>
    <property type="molecule type" value="Genomic_DNA"/>
</dbReference>
<evidence type="ECO:0000256" key="3">
    <source>
        <dbReference type="SAM" id="MobiDB-lite"/>
    </source>
</evidence>
<name>A0A4S4EFR9_CAMSN</name>
<dbReference type="Pfam" id="PF13041">
    <property type="entry name" value="PPR_2"/>
    <property type="match status" value="2"/>
</dbReference>
<feature type="repeat" description="PPR" evidence="2">
    <location>
        <begin position="131"/>
        <end position="165"/>
    </location>
</feature>
<evidence type="ECO:0000256" key="1">
    <source>
        <dbReference type="ARBA" id="ARBA00022737"/>
    </source>
</evidence>
<feature type="repeat" description="PPR" evidence="2">
    <location>
        <begin position="237"/>
        <end position="271"/>
    </location>
</feature>
<reference evidence="4 5" key="1">
    <citation type="journal article" date="2018" name="Proc. Natl. Acad. Sci. U.S.A.">
        <title>Draft genome sequence of Camellia sinensis var. sinensis provides insights into the evolution of the tea genome and tea quality.</title>
        <authorList>
            <person name="Wei C."/>
            <person name="Yang H."/>
            <person name="Wang S."/>
            <person name="Zhao J."/>
            <person name="Liu C."/>
            <person name="Gao L."/>
            <person name="Xia E."/>
            <person name="Lu Y."/>
            <person name="Tai Y."/>
            <person name="She G."/>
            <person name="Sun J."/>
            <person name="Cao H."/>
            <person name="Tong W."/>
            <person name="Gao Q."/>
            <person name="Li Y."/>
            <person name="Deng W."/>
            <person name="Jiang X."/>
            <person name="Wang W."/>
            <person name="Chen Q."/>
            <person name="Zhang S."/>
            <person name="Li H."/>
            <person name="Wu J."/>
            <person name="Wang P."/>
            <person name="Li P."/>
            <person name="Shi C."/>
            <person name="Zheng F."/>
            <person name="Jian J."/>
            <person name="Huang B."/>
            <person name="Shan D."/>
            <person name="Shi M."/>
            <person name="Fang C."/>
            <person name="Yue Y."/>
            <person name="Li F."/>
            <person name="Li D."/>
            <person name="Wei S."/>
            <person name="Han B."/>
            <person name="Jiang C."/>
            <person name="Yin Y."/>
            <person name="Xia T."/>
            <person name="Zhang Z."/>
            <person name="Bennetzen J.L."/>
            <person name="Zhao S."/>
            <person name="Wan X."/>
        </authorList>
    </citation>
    <scope>NUCLEOTIDE SEQUENCE [LARGE SCALE GENOMIC DNA]</scope>
    <source>
        <strain evidence="5">cv. Shuchazao</strain>
        <tissue evidence="4">Leaf</tissue>
    </source>
</reference>
<feature type="region of interest" description="Disordered" evidence="3">
    <location>
        <begin position="347"/>
        <end position="384"/>
    </location>
</feature>
<feature type="repeat" description="PPR" evidence="2">
    <location>
        <begin position="272"/>
        <end position="306"/>
    </location>
</feature>
<feature type="compositionally biased region" description="Basic and acidic residues" evidence="3">
    <location>
        <begin position="374"/>
        <end position="384"/>
    </location>
</feature>
<feature type="repeat" description="PPR" evidence="2">
    <location>
        <begin position="202"/>
        <end position="236"/>
    </location>
</feature>
<organism evidence="4 5">
    <name type="scientific">Camellia sinensis var. sinensis</name>
    <name type="common">China tea</name>
    <dbReference type="NCBI Taxonomy" id="542762"/>
    <lineage>
        <taxon>Eukaryota</taxon>
        <taxon>Viridiplantae</taxon>
        <taxon>Streptophyta</taxon>
        <taxon>Embryophyta</taxon>
        <taxon>Tracheophyta</taxon>
        <taxon>Spermatophyta</taxon>
        <taxon>Magnoliopsida</taxon>
        <taxon>eudicotyledons</taxon>
        <taxon>Gunneridae</taxon>
        <taxon>Pentapetalae</taxon>
        <taxon>asterids</taxon>
        <taxon>Ericales</taxon>
        <taxon>Theaceae</taxon>
        <taxon>Camellia</taxon>
    </lineage>
</organism>
<feature type="compositionally biased region" description="Polar residues" evidence="3">
    <location>
        <begin position="361"/>
        <end position="370"/>
    </location>
</feature>